<proteinExistence type="inferred from homology"/>
<evidence type="ECO:0000256" key="2">
    <source>
        <dbReference type="ARBA" id="ARBA00022884"/>
    </source>
</evidence>
<evidence type="ECO:0000259" key="6">
    <source>
        <dbReference type="Pfam" id="PF01386"/>
    </source>
</evidence>
<dbReference type="Proteomes" id="UP000516361">
    <property type="component" value="Chromosome"/>
</dbReference>
<dbReference type="Pfam" id="PF01386">
    <property type="entry name" value="Ribosomal_L25p"/>
    <property type="match status" value="1"/>
</dbReference>
<feature type="domain" description="Large ribosomal subunit protein bL25 L25" evidence="6">
    <location>
        <begin position="7"/>
        <end position="93"/>
    </location>
</feature>
<dbReference type="GO" id="GO:0022625">
    <property type="term" value="C:cytosolic large ribosomal subunit"/>
    <property type="evidence" value="ECO:0007669"/>
    <property type="project" value="TreeGrafter"/>
</dbReference>
<accession>A0A7G1G5Y0</accession>
<keyword evidence="3 5" id="KW-0689">Ribosomal protein</keyword>
<dbReference type="CDD" id="cd00495">
    <property type="entry name" value="Ribosomal_L25_TL5_CTC"/>
    <property type="match status" value="1"/>
</dbReference>
<dbReference type="InterPro" id="IPR037121">
    <property type="entry name" value="Ribosomal_bL25_C"/>
</dbReference>
<dbReference type="InterPro" id="IPR011035">
    <property type="entry name" value="Ribosomal_bL25/Gln-tRNA_synth"/>
</dbReference>
<keyword evidence="1 5" id="KW-0699">rRNA-binding</keyword>
<dbReference type="InterPro" id="IPR020056">
    <property type="entry name" value="Rbsml_bL25/Gln-tRNA_synth_N"/>
</dbReference>
<dbReference type="RefSeq" id="WP_190615569.1">
    <property type="nucleotide sequence ID" value="NZ_AP018712.1"/>
</dbReference>
<dbReference type="HAMAP" id="MF_01334">
    <property type="entry name" value="Ribosomal_bL25_CTC"/>
    <property type="match status" value="1"/>
</dbReference>
<organism evidence="8 9">
    <name type="scientific">Tepiditoga spiralis</name>
    <dbReference type="NCBI Taxonomy" id="2108365"/>
    <lineage>
        <taxon>Bacteria</taxon>
        <taxon>Thermotogati</taxon>
        <taxon>Thermotogota</taxon>
        <taxon>Thermotogae</taxon>
        <taxon>Petrotogales</taxon>
        <taxon>Petrotogaceae</taxon>
        <taxon>Tepiditoga</taxon>
    </lineage>
</organism>
<dbReference type="GO" id="GO:0003735">
    <property type="term" value="F:structural constituent of ribosome"/>
    <property type="evidence" value="ECO:0007669"/>
    <property type="project" value="InterPro"/>
</dbReference>
<dbReference type="InterPro" id="IPR020930">
    <property type="entry name" value="Ribosomal_uL5_bac-type"/>
</dbReference>
<dbReference type="InterPro" id="IPR029751">
    <property type="entry name" value="Ribosomal_L25_dom"/>
</dbReference>
<evidence type="ECO:0000259" key="7">
    <source>
        <dbReference type="Pfam" id="PF14693"/>
    </source>
</evidence>
<dbReference type="InterPro" id="IPR001021">
    <property type="entry name" value="Ribosomal_bL25_long"/>
</dbReference>
<dbReference type="PANTHER" id="PTHR33284">
    <property type="entry name" value="RIBOSOMAL PROTEIN L25/GLN-TRNA SYNTHETASE, ANTI-CODON-BINDING DOMAIN-CONTAINING PROTEIN"/>
    <property type="match status" value="1"/>
</dbReference>
<name>A0A7G1G5Y0_9BACT</name>
<evidence type="ECO:0000313" key="8">
    <source>
        <dbReference type="EMBL" id="BBE30474.1"/>
    </source>
</evidence>
<dbReference type="FunCoup" id="A0A7G1G5Y0">
    <property type="interactions" value="272"/>
</dbReference>
<evidence type="ECO:0000313" key="9">
    <source>
        <dbReference type="Proteomes" id="UP000516361"/>
    </source>
</evidence>
<gene>
    <name evidence="5 8" type="primary">rplY</name>
    <name evidence="5" type="synonym">ctc</name>
    <name evidence="8" type="ORF">OSSY52_06150</name>
</gene>
<dbReference type="KEGG" id="ocy:OSSY52_06150"/>
<dbReference type="SUPFAM" id="SSF50715">
    <property type="entry name" value="Ribosomal protein L25-like"/>
    <property type="match status" value="1"/>
</dbReference>
<dbReference type="Gene3D" id="2.40.240.10">
    <property type="entry name" value="Ribosomal Protein L25, Chain P"/>
    <property type="match status" value="1"/>
</dbReference>
<dbReference type="Gene3D" id="2.170.120.20">
    <property type="entry name" value="Ribosomal protein L25, beta domain"/>
    <property type="match status" value="1"/>
</dbReference>
<keyword evidence="4 5" id="KW-0687">Ribonucleoprotein</keyword>
<dbReference type="InterPro" id="IPR020057">
    <property type="entry name" value="Ribosomal_bL25_b-dom"/>
</dbReference>
<keyword evidence="2 5" id="KW-0694">RNA-binding</keyword>
<comment type="subunit">
    <text evidence="5">Part of the 50S ribosomal subunit; part of the 5S rRNA/L5/L18/L25 subcomplex. Contacts the 5S rRNA. Binds to the 5S rRNA independently of L5 and L18.</text>
</comment>
<sequence length="199" mass="22292">MARTRVLEVVERDLKKKANVLRSEGIIPAEVYGPGIENNRHIGVNSRNFESIVSTVKETTLVTLKDESGNEVEAFVKTLQRHKVSDKVIHIDFYVPVKGHKMHLHIPLNFVGECIGLSRGGRLEVSYHELPVEILPKDIVETIDVDITNLNVHDHITAADIAKLLPEETKIILDPEDLIVSVVPKVIEEEVSEEAEEEA</sequence>
<evidence type="ECO:0000256" key="3">
    <source>
        <dbReference type="ARBA" id="ARBA00022980"/>
    </source>
</evidence>
<comment type="function">
    <text evidence="5">This is one of the proteins that binds to the 5S RNA in the ribosome where it forms part of the central protuberance.</text>
</comment>
<comment type="similarity">
    <text evidence="5">Belongs to the bacterial ribosomal protein bL25 family. CTC subfamily.</text>
</comment>
<dbReference type="GO" id="GO:0008097">
    <property type="term" value="F:5S rRNA binding"/>
    <property type="evidence" value="ECO:0007669"/>
    <property type="project" value="InterPro"/>
</dbReference>
<dbReference type="EMBL" id="AP018712">
    <property type="protein sequence ID" value="BBE30474.1"/>
    <property type="molecule type" value="Genomic_DNA"/>
</dbReference>
<evidence type="ECO:0000256" key="4">
    <source>
        <dbReference type="ARBA" id="ARBA00023274"/>
    </source>
</evidence>
<reference evidence="8 9" key="1">
    <citation type="submission" date="2018-06" db="EMBL/GenBank/DDBJ databases">
        <title>Genome sequencing of Oceanotoga sp. sy52.</title>
        <authorList>
            <person name="Mori K."/>
        </authorList>
    </citation>
    <scope>NUCLEOTIDE SEQUENCE [LARGE SCALE GENOMIC DNA]</scope>
    <source>
        <strain evidence="9">sy52</strain>
    </source>
</reference>
<dbReference type="GO" id="GO:0006412">
    <property type="term" value="P:translation"/>
    <property type="evidence" value="ECO:0007669"/>
    <property type="project" value="UniProtKB-UniRule"/>
</dbReference>
<dbReference type="PANTHER" id="PTHR33284:SF1">
    <property type="entry name" value="RIBOSOMAL PROTEIN L25_GLN-TRNA SYNTHETASE, ANTI-CODON-BINDING DOMAIN-CONTAINING PROTEIN"/>
    <property type="match status" value="1"/>
</dbReference>
<dbReference type="Pfam" id="PF14693">
    <property type="entry name" value="Ribosomal_TL5_C"/>
    <property type="match status" value="1"/>
</dbReference>
<evidence type="ECO:0000256" key="5">
    <source>
        <dbReference type="HAMAP-Rule" id="MF_01334"/>
    </source>
</evidence>
<feature type="domain" description="Large ribosomal subunit protein bL25 beta" evidence="7">
    <location>
        <begin position="101"/>
        <end position="184"/>
    </location>
</feature>
<dbReference type="AlphaFoldDB" id="A0A7G1G5Y0"/>
<dbReference type="InParanoid" id="A0A7G1G5Y0"/>
<keyword evidence="9" id="KW-1185">Reference proteome</keyword>
<evidence type="ECO:0000256" key="1">
    <source>
        <dbReference type="ARBA" id="ARBA00022730"/>
    </source>
</evidence>
<dbReference type="NCBIfam" id="TIGR00731">
    <property type="entry name" value="bL25_bact_ctc"/>
    <property type="match status" value="1"/>
</dbReference>
<protein>
    <recommendedName>
        <fullName evidence="5">Large ribosomal subunit protein bL25</fullName>
    </recommendedName>
    <alternativeName>
        <fullName evidence="5">General stress protein CTC</fullName>
    </alternativeName>
</protein>